<feature type="compositionally biased region" description="Basic and acidic residues" evidence="1">
    <location>
        <begin position="19"/>
        <end position="29"/>
    </location>
</feature>
<feature type="compositionally biased region" description="Polar residues" evidence="1">
    <location>
        <begin position="357"/>
        <end position="366"/>
    </location>
</feature>
<protein>
    <recommendedName>
        <fullName evidence="2">PD-(D/E)XK nuclease-like domain-containing protein</fullName>
    </recommendedName>
</protein>
<evidence type="ECO:0000256" key="1">
    <source>
        <dbReference type="SAM" id="MobiDB-lite"/>
    </source>
</evidence>
<dbReference type="Pfam" id="PF20516">
    <property type="entry name" value="PDDEXK_12"/>
    <property type="match status" value="1"/>
</dbReference>
<evidence type="ECO:0000313" key="4">
    <source>
        <dbReference type="Proteomes" id="UP001232148"/>
    </source>
</evidence>
<reference evidence="3" key="1">
    <citation type="submission" date="2021-06" db="EMBL/GenBank/DDBJ databases">
        <title>Comparative genomics, transcriptomics and evolutionary studies reveal genomic signatures of adaptation to plant cell wall in hemibiotrophic fungi.</title>
        <authorList>
            <consortium name="DOE Joint Genome Institute"/>
            <person name="Baroncelli R."/>
            <person name="Diaz J.F."/>
            <person name="Benocci T."/>
            <person name="Peng M."/>
            <person name="Battaglia E."/>
            <person name="Haridas S."/>
            <person name="Andreopoulos W."/>
            <person name="Labutti K."/>
            <person name="Pangilinan J."/>
            <person name="Floch G.L."/>
            <person name="Makela M.R."/>
            <person name="Henrissat B."/>
            <person name="Grigoriev I.V."/>
            <person name="Crouch J.A."/>
            <person name="De Vries R.P."/>
            <person name="Sukno S.A."/>
            <person name="Thon M.R."/>
        </authorList>
    </citation>
    <scope>NUCLEOTIDE SEQUENCE</scope>
    <source>
        <strain evidence="3">MAFF235873</strain>
    </source>
</reference>
<feature type="compositionally biased region" description="Basic residues" evidence="1">
    <location>
        <begin position="94"/>
        <end position="108"/>
    </location>
</feature>
<dbReference type="InterPro" id="IPR046797">
    <property type="entry name" value="PDDEXK_12"/>
</dbReference>
<accession>A0AAD9LVK7</accession>
<sequence length="459" mass="50920">MTDDHPNDATTPSPKPKRYRPDSEHDADQTPRGPHASNLLPFPVSDDSSIPPAPPSRRPHRRYGTGSSVVTSSSVTSASAQSDTALSYQSSPSKTRKRRRQSSPRKQQRLMVMEMAVETATFGGPDDPPEALDVLVSRIEDFSRGDAILSPTLKEPMNAEQRANRRQFKWVTDRSFAPILSKSASPSRPDREELGPSPSISKAKSLWSAADDCYKFQHFESQWNHVVHSRILRAAFKHSSLIDFCSITGAAIHKDYTRTETPSHFNRKVDFCDFVNVETPELRATALGSPFHSVNHTEYPALLHRPIAMSIETKVPGDDWADAVNQLSAWLVAQWDVLDDLVLRAGDGDAPLLPAKPSSSAGLGTDNNDRRPRPSAAAAAGLSFLPGIIVQGHEWYFIAVTRAAADGHTQRWEKVLIGSTQWMEGVYKIVAVLQLLGHWVEHEFWPWFQLAVLRLQGAN</sequence>
<dbReference type="Proteomes" id="UP001232148">
    <property type="component" value="Unassembled WGS sequence"/>
</dbReference>
<feature type="domain" description="PD-(D/E)XK nuclease-like" evidence="2">
    <location>
        <begin position="185"/>
        <end position="445"/>
    </location>
</feature>
<feature type="compositionally biased region" description="Low complexity" evidence="1">
    <location>
        <begin position="67"/>
        <end position="93"/>
    </location>
</feature>
<gene>
    <name evidence="3" type="ORF">LX32DRAFT_600204</name>
</gene>
<feature type="region of interest" description="Disordered" evidence="1">
    <location>
        <begin position="1"/>
        <end position="110"/>
    </location>
</feature>
<name>A0AAD9LVK7_9PEZI</name>
<organism evidence="3 4">
    <name type="scientific">Colletotrichum zoysiae</name>
    <dbReference type="NCBI Taxonomy" id="1216348"/>
    <lineage>
        <taxon>Eukaryota</taxon>
        <taxon>Fungi</taxon>
        <taxon>Dikarya</taxon>
        <taxon>Ascomycota</taxon>
        <taxon>Pezizomycotina</taxon>
        <taxon>Sordariomycetes</taxon>
        <taxon>Hypocreomycetidae</taxon>
        <taxon>Glomerellales</taxon>
        <taxon>Glomerellaceae</taxon>
        <taxon>Colletotrichum</taxon>
        <taxon>Colletotrichum graminicola species complex</taxon>
    </lineage>
</organism>
<comment type="caution">
    <text evidence="3">The sequence shown here is derived from an EMBL/GenBank/DDBJ whole genome shotgun (WGS) entry which is preliminary data.</text>
</comment>
<dbReference type="AlphaFoldDB" id="A0AAD9LVK7"/>
<keyword evidence="4" id="KW-1185">Reference proteome</keyword>
<feature type="region of interest" description="Disordered" evidence="1">
    <location>
        <begin position="181"/>
        <end position="200"/>
    </location>
</feature>
<evidence type="ECO:0000259" key="2">
    <source>
        <dbReference type="Pfam" id="PF20516"/>
    </source>
</evidence>
<feature type="region of interest" description="Disordered" evidence="1">
    <location>
        <begin position="353"/>
        <end position="374"/>
    </location>
</feature>
<dbReference type="EMBL" id="MU842989">
    <property type="protein sequence ID" value="KAK2023726.1"/>
    <property type="molecule type" value="Genomic_DNA"/>
</dbReference>
<proteinExistence type="predicted"/>
<evidence type="ECO:0000313" key="3">
    <source>
        <dbReference type="EMBL" id="KAK2023726.1"/>
    </source>
</evidence>